<dbReference type="RefSeq" id="XP_003424935.1">
    <property type="nucleotide sequence ID" value="XM_003424887.5"/>
</dbReference>
<feature type="compositionally biased region" description="Low complexity" evidence="1">
    <location>
        <begin position="1005"/>
        <end position="1014"/>
    </location>
</feature>
<feature type="compositionally biased region" description="Low complexity" evidence="1">
    <location>
        <begin position="1028"/>
        <end position="1052"/>
    </location>
</feature>
<organism evidence="3 4">
    <name type="scientific">Nasonia vitripennis</name>
    <name type="common">Parasitic wasp</name>
    <dbReference type="NCBI Taxonomy" id="7425"/>
    <lineage>
        <taxon>Eukaryota</taxon>
        <taxon>Metazoa</taxon>
        <taxon>Ecdysozoa</taxon>
        <taxon>Arthropoda</taxon>
        <taxon>Hexapoda</taxon>
        <taxon>Insecta</taxon>
        <taxon>Pterygota</taxon>
        <taxon>Neoptera</taxon>
        <taxon>Endopterygota</taxon>
        <taxon>Hymenoptera</taxon>
        <taxon>Apocrita</taxon>
        <taxon>Proctotrupomorpha</taxon>
        <taxon>Chalcidoidea</taxon>
        <taxon>Pteromalidae</taxon>
        <taxon>Pteromalinae</taxon>
        <taxon>Nasonia</taxon>
    </lineage>
</organism>
<feature type="region of interest" description="Disordered" evidence="1">
    <location>
        <begin position="1285"/>
        <end position="1374"/>
    </location>
</feature>
<feature type="compositionally biased region" description="Basic and acidic residues" evidence="1">
    <location>
        <begin position="823"/>
        <end position="832"/>
    </location>
</feature>
<feature type="compositionally biased region" description="Basic and acidic residues" evidence="1">
    <location>
        <begin position="1199"/>
        <end position="1210"/>
    </location>
</feature>
<feature type="compositionally biased region" description="Basic and acidic residues" evidence="1">
    <location>
        <begin position="923"/>
        <end position="932"/>
    </location>
</feature>
<feature type="region of interest" description="Disordered" evidence="1">
    <location>
        <begin position="777"/>
        <end position="856"/>
    </location>
</feature>
<proteinExistence type="predicted"/>
<feature type="compositionally biased region" description="Low complexity" evidence="1">
    <location>
        <begin position="944"/>
        <end position="953"/>
    </location>
</feature>
<accession>A0A7M7GGH7</accession>
<keyword evidence="4" id="KW-1185">Reference proteome</keyword>
<dbReference type="Proteomes" id="UP000002358">
    <property type="component" value="Chromosome 5"/>
</dbReference>
<name>A0A7M7GGH7_NASVI</name>
<evidence type="ECO:0000313" key="3">
    <source>
        <dbReference type="EnsemblMetazoa" id="XP_003424935"/>
    </source>
</evidence>
<feature type="region of interest" description="Disordered" evidence="1">
    <location>
        <begin position="1171"/>
        <end position="1256"/>
    </location>
</feature>
<evidence type="ECO:0000313" key="4">
    <source>
        <dbReference type="Proteomes" id="UP000002358"/>
    </source>
</evidence>
<feature type="compositionally biased region" description="Basic residues" evidence="1">
    <location>
        <begin position="698"/>
        <end position="709"/>
    </location>
</feature>
<feature type="region of interest" description="Disordered" evidence="1">
    <location>
        <begin position="874"/>
        <end position="1077"/>
    </location>
</feature>
<feature type="compositionally biased region" description="Basic and acidic residues" evidence="1">
    <location>
        <begin position="32"/>
        <end position="53"/>
    </location>
</feature>
<dbReference type="OrthoDB" id="7687849at2759"/>
<feature type="compositionally biased region" description="Polar residues" evidence="1">
    <location>
        <begin position="1299"/>
        <end position="1312"/>
    </location>
</feature>
<evidence type="ECO:0000256" key="1">
    <source>
        <dbReference type="SAM" id="MobiDB-lite"/>
    </source>
</evidence>
<dbReference type="SMR" id="A0A7M7GGH7"/>
<dbReference type="EnsemblMetazoa" id="XM_003424887">
    <property type="protein sequence ID" value="XP_003424935"/>
    <property type="gene ID" value="LOC100678651"/>
</dbReference>
<feature type="region of interest" description="Disordered" evidence="1">
    <location>
        <begin position="31"/>
        <end position="62"/>
    </location>
</feature>
<dbReference type="InParanoid" id="A0A7M7GGH7"/>
<feature type="compositionally biased region" description="Polar residues" evidence="1">
    <location>
        <begin position="1322"/>
        <end position="1331"/>
    </location>
</feature>
<feature type="region of interest" description="Disordered" evidence="1">
    <location>
        <begin position="521"/>
        <end position="744"/>
    </location>
</feature>
<feature type="compositionally biased region" description="Acidic residues" evidence="1">
    <location>
        <begin position="624"/>
        <end position="638"/>
    </location>
</feature>
<keyword evidence="2" id="KW-0732">Signal</keyword>
<evidence type="ECO:0000256" key="2">
    <source>
        <dbReference type="SAM" id="SignalP"/>
    </source>
</evidence>
<protein>
    <submittedName>
        <fullName evidence="3">Uncharacterized protein</fullName>
    </submittedName>
</protein>
<feature type="compositionally biased region" description="Basic residues" evidence="1">
    <location>
        <begin position="653"/>
        <end position="662"/>
    </location>
</feature>
<feature type="compositionally biased region" description="Polar residues" evidence="1">
    <location>
        <begin position="726"/>
        <end position="744"/>
    </location>
</feature>
<feature type="compositionally biased region" description="Polar residues" evidence="1">
    <location>
        <begin position="1339"/>
        <end position="1352"/>
    </location>
</feature>
<feature type="compositionally biased region" description="Low complexity" evidence="1">
    <location>
        <begin position="968"/>
        <end position="984"/>
    </location>
</feature>
<reference evidence="3" key="1">
    <citation type="submission" date="2021-01" db="UniProtKB">
        <authorList>
            <consortium name="EnsemblMetazoa"/>
        </authorList>
    </citation>
    <scope>IDENTIFICATION</scope>
</reference>
<feature type="chain" id="PRO_5029731217" evidence="2">
    <location>
        <begin position="29"/>
        <end position="1426"/>
    </location>
</feature>
<feature type="compositionally biased region" description="Low complexity" evidence="1">
    <location>
        <begin position="532"/>
        <end position="543"/>
    </location>
</feature>
<feature type="compositionally biased region" description="Polar residues" evidence="1">
    <location>
        <begin position="835"/>
        <end position="845"/>
    </location>
</feature>
<dbReference type="GeneID" id="100678651"/>
<dbReference type="KEGG" id="nvi:100678651"/>
<feature type="signal peptide" evidence="2">
    <location>
        <begin position="1"/>
        <end position="28"/>
    </location>
</feature>
<sequence length="1426" mass="160182">MTARSGARNRAIWIVLAIWLALLSATGAESQSNDHELRRRRPELQRGQREAQIRKSTQSSALQSEAEELLEYGDELRSQILETLGKLVYDHYDELNLEQLETLYRVYRNTLERKYNIFETASSLRWRSEHLRASDICQAVDGNVCTCIRNSSQVCASLELLDKRRSAGGGGATDLAESVDKYFPEGLTLQALLRRLRKGDLRITPKLLVGLLRNVQYDSFDNTVRRIERIVIEHLETLRDSGLPYQLNDYSKIKSVASLLRTLLQGNAERFPAREKRAALMLADHVERDVNSISENIENFGSIYENRKINLKYLFELVVPDDLVDTDIVKARNRLEEVMDENDVPMKLSIEKYEHADPAQLMLEILRQMKYVPKTISFPKNAVKALRMHADFWRKGYTIDNVSDFLKLFSAYDNLMDHPNYTDFFDLIESIKVKLANSRNVDLELTCTMPRPCLRRVLLKILECNMIDDDTKKTVLKFLNMINSRGTPLLEEKQSNNFEDYTPLEVTEKYVDLTTEQSTVTTVPPNLDVPTETKTTAAYSTKSTPKHILKTPAEPLDKAKKSKPSAKRTPTNERGTHTPKIIGEFSPEKADKNKIPVGNLKKKNPKKEIDPNERIKKKRKPDEPSTESETPIECEDGQECPADLESSTDRLKKSNKPIRKQLKPSNPRDIHKPKLPINCEEGEECPSETDSPIDRPKTGNKHIKKHKPKQPLGTIESPIKCAEGQECSQKPKSFTDQPKTISSMEDTSVVQQIVTEGSILSSIEHTTSDGEAVTEEILKDSTTNPPTTPADGLHGYIEESTTNFPTESTESSRSFTNEYTTTESERSTKHPTDYLQETTITSTGDNTDDEPFTENYTTIGARKNKINIKVLEESTTISPKIKQKSLKQPIEGKLHIRGNKQHRTETVEETTNPLISDEDCKDSDDCNSERCKGSASCSEEGKTSESCSNSSDGSSEECTEKSCEGPDCSVTTPSSSSSSSVECENSSEEKCSTESADSCADGNCSTATTSAPRTTPLPPPVNSRENSTESCSDSDCSTPESCEGESCSSDSKSSSKCEGPDCLTTTESCEDEDCSSNSKITDLKTTPRVEHMRSTGAMCDSADCLGETNEDCQGPDCEPTEQTTSLNCESGDCTSQHKTSCTGPNCPSRKSKTCNGDDCSQNCEGDECLNTNDNVTRPPITESPATFKRTLSPKPLNNENDKPKLCSTKDPHRKRKNERLQRVRQLSNSVPEEQISSIQDNELPSDKVNVRRSQNRKKVEEYIKPQLGPLLKGLTKATEINKLNKNIRNQRQFRRDKSLQTSQASVNKQLNHSYPYPAGLHTSLNTDSDLNLNAHRRSNNLQNQGKKSNNIGKMSRGQEYTIKPRQRNNNLNNSKISKMDHQFSARNNQRKQQTVGKSFDYFEYTSPPQLYQNKQKLFSKTKPVTI</sequence>
<feature type="compositionally biased region" description="Polar residues" evidence="1">
    <location>
        <begin position="1224"/>
        <end position="1242"/>
    </location>
</feature>
<feature type="compositionally biased region" description="Polar residues" evidence="1">
    <location>
        <begin position="799"/>
        <end position="822"/>
    </location>
</feature>